<dbReference type="GO" id="GO:0007144">
    <property type="term" value="P:female meiosis I"/>
    <property type="evidence" value="ECO:0007669"/>
    <property type="project" value="TreeGrafter"/>
</dbReference>
<gene>
    <name evidence="2" type="ORF">ZHD862_LOCUS5978</name>
</gene>
<dbReference type="AlphaFoldDB" id="A0A813XGV6"/>
<evidence type="ECO:0000256" key="1">
    <source>
        <dbReference type="SAM" id="Coils"/>
    </source>
</evidence>
<dbReference type="Proteomes" id="UP000663864">
    <property type="component" value="Unassembled WGS sequence"/>
</dbReference>
<accession>A0A813XGV6</accession>
<reference evidence="2" key="1">
    <citation type="submission" date="2021-02" db="EMBL/GenBank/DDBJ databases">
        <authorList>
            <person name="Nowell W R."/>
        </authorList>
    </citation>
    <scope>NUCLEOTIDE SEQUENCE</scope>
</reference>
<feature type="coiled-coil region" evidence="1">
    <location>
        <begin position="270"/>
        <end position="297"/>
    </location>
</feature>
<dbReference type="GO" id="GO:0048255">
    <property type="term" value="P:mRNA stabilization"/>
    <property type="evidence" value="ECO:0007669"/>
    <property type="project" value="TreeGrafter"/>
</dbReference>
<comment type="caution">
    <text evidence="2">The sequence shown here is derived from an EMBL/GenBank/DDBJ whole genome shotgun (WGS) entry which is preliminary data.</text>
</comment>
<protein>
    <submittedName>
        <fullName evidence="2">Uncharacterized protein</fullName>
    </submittedName>
</protein>
<evidence type="ECO:0000313" key="3">
    <source>
        <dbReference type="Proteomes" id="UP000663864"/>
    </source>
</evidence>
<dbReference type="InterPro" id="IPR027963">
    <property type="entry name" value="MEIOC"/>
</dbReference>
<dbReference type="EMBL" id="CAJNOT010000163">
    <property type="protein sequence ID" value="CAF0872979.1"/>
    <property type="molecule type" value="Genomic_DNA"/>
</dbReference>
<sequence>MKRLNIRTINGSIHNGHLEHRYRKIQNRAAAAIDAFNEDGESLELVAHLHRISIDQIQKDLYGEPSEIKKRFGIQSTVKLEKTLKTCLKEINKGVNKALVAVAYHVPYTLICSLENNNNIREAATKFLIDIRKKLNCMNLATIDKMIDISSSPKECTKLKSLNETSLHAINDQEIITSSTITNEPLPCTTSKHIVNIFSPYKFTESKIGIQTLHKSSSSSLINDITNSNFSTLSNNPSRVDRLIAEYHYEYTRILRLHERIKEILHMQDIEATRQTLDEWLNTINNVQDRRRQEIDNAAEKCRSGEPRLPDEKDVLQLAEALRILRITTRKIRTVLWYWLYWSTNSTTHKIPLIARHQDEQLNTEFHSIIQNDQHSTYNLFYSSTNNEDESKATLECDEQRKLSLKNSISSNDNNKENECKK</sequence>
<evidence type="ECO:0000313" key="2">
    <source>
        <dbReference type="EMBL" id="CAF0872979.1"/>
    </source>
</evidence>
<dbReference type="GO" id="GO:0005634">
    <property type="term" value="C:nucleus"/>
    <property type="evidence" value="ECO:0007669"/>
    <property type="project" value="TreeGrafter"/>
</dbReference>
<proteinExistence type="predicted"/>
<keyword evidence="1" id="KW-0175">Coiled coil</keyword>
<dbReference type="GO" id="GO:0007141">
    <property type="term" value="P:male meiosis I"/>
    <property type="evidence" value="ECO:0007669"/>
    <property type="project" value="TreeGrafter"/>
</dbReference>
<organism evidence="2 3">
    <name type="scientific">Rotaria sordida</name>
    <dbReference type="NCBI Taxonomy" id="392033"/>
    <lineage>
        <taxon>Eukaryota</taxon>
        <taxon>Metazoa</taxon>
        <taxon>Spiralia</taxon>
        <taxon>Gnathifera</taxon>
        <taxon>Rotifera</taxon>
        <taxon>Eurotatoria</taxon>
        <taxon>Bdelloidea</taxon>
        <taxon>Philodinida</taxon>
        <taxon>Philodinidae</taxon>
        <taxon>Rotaria</taxon>
    </lineage>
</organism>
<dbReference type="PANTHER" id="PTHR33861:SF5">
    <property type="entry name" value="GAMMA-TUBULIN COMPLEX COMPONENT"/>
    <property type="match status" value="1"/>
</dbReference>
<dbReference type="PANTHER" id="PTHR33861">
    <property type="entry name" value="PROTEIN CBG18333"/>
    <property type="match status" value="1"/>
</dbReference>
<dbReference type="GO" id="GO:0005737">
    <property type="term" value="C:cytoplasm"/>
    <property type="evidence" value="ECO:0007669"/>
    <property type="project" value="TreeGrafter"/>
</dbReference>
<name>A0A813XGV6_9BILA</name>
<dbReference type="Pfam" id="PF15189">
    <property type="entry name" value="MEIOC"/>
    <property type="match status" value="1"/>
</dbReference>